<dbReference type="Proteomes" id="UP000606720">
    <property type="component" value="Unassembled WGS sequence"/>
</dbReference>
<organism evidence="4 5">
    <name type="scientific">Roseburia zhanii</name>
    <dbReference type="NCBI Taxonomy" id="2763064"/>
    <lineage>
        <taxon>Bacteria</taxon>
        <taxon>Bacillati</taxon>
        <taxon>Bacillota</taxon>
        <taxon>Clostridia</taxon>
        <taxon>Lachnospirales</taxon>
        <taxon>Lachnospiraceae</taxon>
        <taxon>Roseburia</taxon>
    </lineage>
</organism>
<dbReference type="InterPro" id="IPR006675">
    <property type="entry name" value="HDIG_dom"/>
</dbReference>
<dbReference type="Gene3D" id="1.10.3210.10">
    <property type="entry name" value="Hypothetical protein af1432"/>
    <property type="match status" value="1"/>
</dbReference>
<dbReference type="InterPro" id="IPR006674">
    <property type="entry name" value="HD_domain"/>
</dbReference>
<dbReference type="EMBL" id="JACOPH010000006">
    <property type="protein sequence ID" value="MBC5714304.1"/>
    <property type="molecule type" value="Genomic_DNA"/>
</dbReference>
<evidence type="ECO:0000313" key="4">
    <source>
        <dbReference type="EMBL" id="MBC5714304.1"/>
    </source>
</evidence>
<dbReference type="SUPFAM" id="SSF109604">
    <property type="entry name" value="HD-domain/PDEase-like"/>
    <property type="match status" value="1"/>
</dbReference>
<dbReference type="Gene3D" id="1.10.1760.20">
    <property type="match status" value="1"/>
</dbReference>
<dbReference type="Pfam" id="PF07495">
    <property type="entry name" value="Y_Y_Y"/>
    <property type="match status" value="1"/>
</dbReference>
<dbReference type="PROSITE" id="PS51832">
    <property type="entry name" value="HD_GYP"/>
    <property type="match status" value="1"/>
</dbReference>
<dbReference type="NCBIfam" id="TIGR00277">
    <property type="entry name" value="HDIG"/>
    <property type="match status" value="1"/>
</dbReference>
<comment type="caution">
    <text evidence="4">The sequence shown here is derived from an EMBL/GenBank/DDBJ whole genome shotgun (WGS) entry which is preliminary data.</text>
</comment>
<dbReference type="PROSITE" id="PS51257">
    <property type="entry name" value="PROKAR_LIPOPROTEIN"/>
    <property type="match status" value="1"/>
</dbReference>
<dbReference type="InterPro" id="IPR011110">
    <property type="entry name" value="Reg_prop"/>
</dbReference>
<dbReference type="Gene3D" id="2.130.10.10">
    <property type="entry name" value="YVTN repeat-like/Quinoprotein amine dehydrogenase"/>
    <property type="match status" value="2"/>
</dbReference>
<gene>
    <name evidence="4" type="ORF">H8S17_08785</name>
</gene>
<dbReference type="PROSITE" id="PS51831">
    <property type="entry name" value="HD"/>
    <property type="match status" value="1"/>
</dbReference>
<evidence type="ECO:0000256" key="1">
    <source>
        <dbReference type="SAM" id="Phobius"/>
    </source>
</evidence>
<feature type="transmembrane region" description="Helical" evidence="1">
    <location>
        <begin position="44"/>
        <end position="65"/>
    </location>
</feature>
<dbReference type="PANTHER" id="PTHR45228">
    <property type="entry name" value="CYCLIC DI-GMP PHOSPHODIESTERASE TM_0186-RELATED"/>
    <property type="match status" value="1"/>
</dbReference>
<dbReference type="SUPFAM" id="SSF101898">
    <property type="entry name" value="NHL repeat"/>
    <property type="match status" value="1"/>
</dbReference>
<feature type="transmembrane region" description="Helical" evidence="1">
    <location>
        <begin position="925"/>
        <end position="947"/>
    </location>
</feature>
<feature type="transmembrane region" description="Helical" evidence="1">
    <location>
        <begin position="182"/>
        <end position="199"/>
    </location>
</feature>
<proteinExistence type="predicted"/>
<dbReference type="InterPro" id="IPR013783">
    <property type="entry name" value="Ig-like_fold"/>
</dbReference>
<keyword evidence="5" id="KW-1185">Reference proteome</keyword>
<dbReference type="SUPFAM" id="SSF63829">
    <property type="entry name" value="Calcium-dependent phosphotriesterase"/>
    <property type="match status" value="1"/>
</dbReference>
<sequence>MIRIKKSCQFCFFIAGCILINYIGRKAAEILNLPAWFDSVGTVIAAYVYGPVCGAIAGAAVNIMYSIHVKTAVFYALTNAAVGFAVGICAKKGYLNTLFGAMSTAFSVAALSTLISTPLNYIFAGGSTGNQWGDGTACLFMKLGLNSVISHILGEFYLDFLDKVLVIMFLYLVVQNFKKKKLKGIGVLWIPVFLVFMLPETTSAKELNTDYQRYVQTVYARENGLLGGEANDIARTKDGVLWIGTYGGLYRYSGSQFQLIKDFPSVKNVNCLYTDVAGRLWIGTNDGGLSICINQEISNIVNKDNGLPSDSVHCITESANGCYYVGTTDGLVIMTLSGGLRVQTVIPEITYADSISADADGNVAVVTEAGELYLVRGSEILAKQSLKKEGKSYHSCAFDASGILYAGTSGNSIEVYQIREDSLWKASAKSCNELQKINALYVSEDNRIFICADNGAGYLDEKRSYHVIDTGNFNSSIESMLVDYQGNLWFASSRSGLLRLCPSAFTEIYEEADIPEQVVNTVTGWGNRLYFGTDHGIDVIDPQHNIIEDDPVAQIFQGARVRCLFVDSRNHLWVCTFGRGLWEINEDGTAVDHEEQKGTSGEKFRFVTELNDHTIVAGGDGGITFIKDGNVYDTIGEEQGLKNQKVLSVYENYDGSLYAGTDGNGIAVIRDHKVTEILDRKNGLSSEIILRMIPDKENEGLFIVTGSGLCYQDAAGKIRYFGQFPYYNNYDLVEGRNGELFVLGSAGIYVADKEELLSGKKLNYELLDVKQGLRLSLTPNAWNYTDDAGNLYLSGDRGVVSINLEQYDIKNRSYRMLLQKIKVDGEQYAVEKGETITIPQGANTIELLPEIVNYSINDPKIQVYLEGFDRSPKEFYQSSMNSVVYTNLPSGDYTFHVAVLDTKGDRVMAETTYPVKKEHEIYENWWFQLYAAVVSMVIILYLGWMFFRTQIQKTIKLQRMELEWTKKQLQMGNETILTIAQAVDAKDVSTSKHSLRVADYSALIAKELGYSRQECEDLRKMALLHDIGKIAIPDRVLNKPERLTEEEYVLMQSHVKKGAEILKNFTLIDHVADGALYHHERYDGSGYLYGLKGDEIPLNARIIGIADAFDAMTANRIYRKQMDMEYVLNELKKGRGTQFDPQLTDIFLKLLENGTIDVLHMYTRAEDKEQEDET</sequence>
<evidence type="ECO:0000259" key="3">
    <source>
        <dbReference type="PROSITE" id="PS51832"/>
    </source>
</evidence>
<dbReference type="AlphaFoldDB" id="A0A923LQN8"/>
<dbReference type="InterPro" id="IPR003607">
    <property type="entry name" value="HD/PDEase_dom"/>
</dbReference>
<dbReference type="CDD" id="cd00077">
    <property type="entry name" value="HDc"/>
    <property type="match status" value="1"/>
</dbReference>
<keyword evidence="1" id="KW-0812">Transmembrane</keyword>
<feature type="transmembrane region" description="Helical" evidence="1">
    <location>
        <begin position="160"/>
        <end position="177"/>
    </location>
</feature>
<dbReference type="Gene3D" id="2.60.40.10">
    <property type="entry name" value="Immunoglobulins"/>
    <property type="match status" value="1"/>
</dbReference>
<dbReference type="Pfam" id="PF13487">
    <property type="entry name" value="HD_5"/>
    <property type="match status" value="1"/>
</dbReference>
<keyword evidence="1" id="KW-0472">Membrane</keyword>
<dbReference type="Pfam" id="PF07494">
    <property type="entry name" value="Reg_prop"/>
    <property type="match status" value="2"/>
</dbReference>
<dbReference type="RefSeq" id="WP_186867031.1">
    <property type="nucleotide sequence ID" value="NZ_JACOPH010000006.1"/>
</dbReference>
<evidence type="ECO:0000259" key="2">
    <source>
        <dbReference type="PROSITE" id="PS51831"/>
    </source>
</evidence>
<dbReference type="SMART" id="SM00471">
    <property type="entry name" value="HDc"/>
    <property type="match status" value="1"/>
</dbReference>
<dbReference type="InterPro" id="IPR037522">
    <property type="entry name" value="HD_GYP_dom"/>
</dbReference>
<dbReference type="InterPro" id="IPR011123">
    <property type="entry name" value="Y_Y_Y"/>
</dbReference>
<dbReference type="InterPro" id="IPR052020">
    <property type="entry name" value="Cyclic_di-GMP/3'3'-cGAMP_PDE"/>
</dbReference>
<evidence type="ECO:0000313" key="5">
    <source>
        <dbReference type="Proteomes" id="UP000606720"/>
    </source>
</evidence>
<accession>A0A923LQN8</accession>
<protein>
    <submittedName>
        <fullName evidence="4">HD domain-containing protein</fullName>
    </submittedName>
</protein>
<feature type="domain" description="HD" evidence="2">
    <location>
        <begin position="990"/>
        <end position="1112"/>
    </location>
</feature>
<name>A0A923LQN8_9FIRM</name>
<feature type="domain" description="HD-GYP" evidence="3">
    <location>
        <begin position="968"/>
        <end position="1163"/>
    </location>
</feature>
<feature type="transmembrane region" description="Helical" evidence="1">
    <location>
        <begin position="100"/>
        <end position="123"/>
    </location>
</feature>
<reference evidence="4" key="1">
    <citation type="submission" date="2020-08" db="EMBL/GenBank/DDBJ databases">
        <title>Genome public.</title>
        <authorList>
            <person name="Liu C."/>
            <person name="Sun Q."/>
        </authorList>
    </citation>
    <scope>NUCLEOTIDE SEQUENCE</scope>
    <source>
        <strain evidence="4">BX1005</strain>
    </source>
</reference>
<feature type="transmembrane region" description="Helical" evidence="1">
    <location>
        <begin position="7"/>
        <end position="24"/>
    </location>
</feature>
<keyword evidence="1" id="KW-1133">Transmembrane helix</keyword>
<dbReference type="InterPro" id="IPR015943">
    <property type="entry name" value="WD40/YVTN_repeat-like_dom_sf"/>
</dbReference>